<feature type="region of interest" description="Disordered" evidence="1">
    <location>
        <begin position="63"/>
        <end position="99"/>
    </location>
</feature>
<accession>A0ABC9HA80</accession>
<keyword evidence="4" id="KW-1185">Reference proteome</keyword>
<evidence type="ECO:0000313" key="3">
    <source>
        <dbReference type="EMBL" id="CAM0151674.1"/>
    </source>
</evidence>
<dbReference type="InterPro" id="IPR044974">
    <property type="entry name" value="Disease_R_plants"/>
</dbReference>
<reference evidence="3 4" key="1">
    <citation type="submission" date="2024-10" db="EMBL/GenBank/DDBJ databases">
        <authorList>
            <person name="Ryan C."/>
        </authorList>
    </citation>
    <scope>NUCLEOTIDE SEQUENCE [LARGE SCALE GENOMIC DNA]</scope>
</reference>
<feature type="region of interest" description="Disordered" evidence="1">
    <location>
        <begin position="552"/>
        <end position="602"/>
    </location>
</feature>
<proteinExistence type="predicted"/>
<dbReference type="SUPFAM" id="SSF52540">
    <property type="entry name" value="P-loop containing nucleoside triphosphate hydrolases"/>
    <property type="match status" value="1"/>
</dbReference>
<feature type="compositionally biased region" description="Basic and acidic residues" evidence="1">
    <location>
        <begin position="82"/>
        <end position="99"/>
    </location>
</feature>
<dbReference type="InterPro" id="IPR027417">
    <property type="entry name" value="P-loop_NTPase"/>
</dbReference>
<dbReference type="AlphaFoldDB" id="A0ABC9HA80"/>
<comment type="caution">
    <text evidence="3">The sequence shown here is derived from an EMBL/GenBank/DDBJ whole genome shotgun (WGS) entry which is preliminary data.</text>
</comment>
<dbReference type="Proteomes" id="UP001497457">
    <property type="component" value="Unassembled WGS sequence"/>
</dbReference>
<feature type="compositionally biased region" description="Polar residues" evidence="1">
    <location>
        <begin position="135"/>
        <end position="144"/>
    </location>
</feature>
<protein>
    <recommendedName>
        <fullName evidence="2">NB-ARC domain-containing protein</fullName>
    </recommendedName>
</protein>
<gene>
    <name evidence="3" type="ORF">URODEC1_LOCUS124577</name>
</gene>
<feature type="compositionally biased region" description="Basic and acidic residues" evidence="1">
    <location>
        <begin position="319"/>
        <end position="373"/>
    </location>
</feature>
<sequence length="602" mass="66780">MAESEVKESTQQPAPAGPAGDESEQLKKLHSDVQSLCDDIDREVDSNMPGRDDLAEISNVLKVIKGRITPTTTTTTGGGDGDANKDKEQQVLPLSKREELSNLLPTIRRALQQRKQQRSKQDEAHHPAAAETKTKVPSASSCNPFTKARQSERRRRQEEDDEEAVSLKLLLRLTQNVLEPEQYYEWTTSYVDEDRIYGWQKEADELAAALVAPDGGDGSLFRAAGIAGVHGSGKTALAQKVFVHDKAKDNFALRLWVCVGPPDSEDRFCLLYRMLDNLGLDTAKVEDIVDKSNAVKPHRDAAVEKIRNDPAKVAAIRNKANDDMKHKAEAEETDKKKPDSDSVKDDDTKTKEEGAVTAKDEQPPKEQPPKEQADDSIFEQLLKEEADESPEVQKSKIGVLLYILHMTLSKTSYMIVFDDIREYGDDGWYSNLALPPPPEGEWGDRLGYGLPKGNQHRGAVLLTCRNEDHARSMVRTGRVVRPPRLHPDDAWKLFRREYYKAKGQADKFKVDQDNDDDAFLKELKQMKEQIVKKCLGLPVAIAEAAKGFAALEPLPDDDPTHEAQAKTNNKPAAADQTASASNKDTLQPGAEESSKAAATDDD</sequence>
<feature type="region of interest" description="Disordered" evidence="1">
    <location>
        <begin position="112"/>
        <end position="161"/>
    </location>
</feature>
<dbReference type="EMBL" id="CAXIPR030004613">
    <property type="protein sequence ID" value="CAM0151674.1"/>
    <property type="molecule type" value="Genomic_DNA"/>
</dbReference>
<feature type="region of interest" description="Disordered" evidence="1">
    <location>
        <begin position="298"/>
        <end position="374"/>
    </location>
</feature>
<dbReference type="PANTHER" id="PTHR23155">
    <property type="entry name" value="DISEASE RESISTANCE PROTEIN RP"/>
    <property type="match status" value="1"/>
</dbReference>
<feature type="domain" description="NB-ARC" evidence="2">
    <location>
        <begin position="376"/>
        <end position="500"/>
    </location>
</feature>
<feature type="region of interest" description="Disordered" evidence="1">
    <location>
        <begin position="1"/>
        <end position="31"/>
    </location>
</feature>
<evidence type="ECO:0000259" key="2">
    <source>
        <dbReference type="Pfam" id="PF00931"/>
    </source>
</evidence>
<feature type="compositionally biased region" description="Basic and acidic residues" evidence="1">
    <location>
        <begin position="119"/>
        <end position="134"/>
    </location>
</feature>
<dbReference type="Pfam" id="PF00931">
    <property type="entry name" value="NB-ARC"/>
    <property type="match status" value="2"/>
</dbReference>
<name>A0ABC9HA80_9POAL</name>
<evidence type="ECO:0000256" key="1">
    <source>
        <dbReference type="SAM" id="MobiDB-lite"/>
    </source>
</evidence>
<evidence type="ECO:0000313" key="4">
    <source>
        <dbReference type="Proteomes" id="UP001497457"/>
    </source>
</evidence>
<feature type="compositionally biased region" description="Basic and acidic residues" evidence="1">
    <location>
        <begin position="298"/>
        <end position="310"/>
    </location>
</feature>
<organism evidence="3 4">
    <name type="scientific">Urochloa decumbens</name>
    <dbReference type="NCBI Taxonomy" id="240449"/>
    <lineage>
        <taxon>Eukaryota</taxon>
        <taxon>Viridiplantae</taxon>
        <taxon>Streptophyta</taxon>
        <taxon>Embryophyta</taxon>
        <taxon>Tracheophyta</taxon>
        <taxon>Spermatophyta</taxon>
        <taxon>Magnoliopsida</taxon>
        <taxon>Liliopsida</taxon>
        <taxon>Poales</taxon>
        <taxon>Poaceae</taxon>
        <taxon>PACMAD clade</taxon>
        <taxon>Panicoideae</taxon>
        <taxon>Panicodae</taxon>
        <taxon>Paniceae</taxon>
        <taxon>Melinidinae</taxon>
        <taxon>Urochloa</taxon>
    </lineage>
</organism>
<dbReference type="Gene3D" id="3.40.50.300">
    <property type="entry name" value="P-loop containing nucleotide triphosphate hydrolases"/>
    <property type="match status" value="1"/>
</dbReference>
<feature type="compositionally biased region" description="Polar residues" evidence="1">
    <location>
        <begin position="565"/>
        <end position="585"/>
    </location>
</feature>
<feature type="compositionally biased region" description="Basic and acidic residues" evidence="1">
    <location>
        <begin position="149"/>
        <end position="158"/>
    </location>
</feature>
<dbReference type="InterPro" id="IPR002182">
    <property type="entry name" value="NB-ARC"/>
</dbReference>
<dbReference type="PANTHER" id="PTHR23155:SF1173">
    <property type="entry name" value="NB-ARC DOMAIN-CONTAINING PROTEIN"/>
    <property type="match status" value="1"/>
</dbReference>
<feature type="domain" description="NB-ARC" evidence="2">
    <location>
        <begin position="223"/>
        <end position="288"/>
    </location>
</feature>